<accession>A0A168Y9D3</accession>
<keyword evidence="3" id="KW-1185">Reference proteome</keyword>
<gene>
    <name evidence="2" type="ORF">A6A40_11200</name>
</gene>
<evidence type="ECO:0000313" key="3">
    <source>
        <dbReference type="Proteomes" id="UP000077405"/>
    </source>
</evidence>
<feature type="compositionally biased region" description="Basic and acidic residues" evidence="1">
    <location>
        <begin position="1"/>
        <end position="17"/>
    </location>
</feature>
<organism evidence="2 3">
    <name type="scientific">Azospirillum humicireducens</name>
    <dbReference type="NCBI Taxonomy" id="1226968"/>
    <lineage>
        <taxon>Bacteria</taxon>
        <taxon>Pseudomonadati</taxon>
        <taxon>Pseudomonadota</taxon>
        <taxon>Alphaproteobacteria</taxon>
        <taxon>Rhodospirillales</taxon>
        <taxon>Azospirillaceae</taxon>
        <taxon>Azospirillum</taxon>
    </lineage>
</organism>
<dbReference type="RefSeq" id="WP_063635477.1">
    <property type="nucleotide sequence ID" value="NZ_CP015285.1"/>
</dbReference>
<protein>
    <submittedName>
        <fullName evidence="2">Uncharacterized protein</fullName>
    </submittedName>
</protein>
<evidence type="ECO:0000256" key="1">
    <source>
        <dbReference type="SAM" id="MobiDB-lite"/>
    </source>
</evidence>
<dbReference type="KEGG" id="ahu:A6A40_11200"/>
<name>A0A168Y9D3_9PROT</name>
<dbReference type="Proteomes" id="UP000077405">
    <property type="component" value="Chromosome"/>
</dbReference>
<dbReference type="EMBL" id="CP015285">
    <property type="protein sequence ID" value="ANC92421.1"/>
    <property type="molecule type" value="Genomic_DNA"/>
</dbReference>
<dbReference type="AlphaFoldDB" id="A0A168Y9D3"/>
<proteinExistence type="predicted"/>
<reference evidence="2 3" key="1">
    <citation type="journal article" date="2013" name="Int. J. Syst. Evol. Microbiol.">
        <title>Azospirillum humicireducens sp. nov., a nitrogen-fixing bacterium isolated from a microbial fuel cell.</title>
        <authorList>
            <person name="Zhou S."/>
            <person name="Han L."/>
            <person name="Wang Y."/>
            <person name="Yang G."/>
            <person name="Zhuang L."/>
            <person name="Hu P."/>
        </authorList>
    </citation>
    <scope>NUCLEOTIDE SEQUENCE [LARGE SCALE GENOMIC DNA]</scope>
    <source>
        <strain evidence="2 3">SgZ-5</strain>
    </source>
</reference>
<evidence type="ECO:0000313" key="2">
    <source>
        <dbReference type="EMBL" id="ANC92421.1"/>
    </source>
</evidence>
<feature type="region of interest" description="Disordered" evidence="1">
    <location>
        <begin position="1"/>
        <end position="23"/>
    </location>
</feature>
<sequence>MDRAASLDSLHRTHDARPPTPELRTALLGGAARANAIKRTAALRLHTDLAAEARLATARRRRALTAATCRTDAWLARLAATLAHHRRAAVALLDQRNAYSQ</sequence>